<dbReference type="PANTHER" id="PTHR30329">
    <property type="entry name" value="STATOR ELEMENT OF FLAGELLAR MOTOR COMPLEX"/>
    <property type="match status" value="1"/>
</dbReference>
<dbReference type="AlphaFoldDB" id="A0A6G7VG34"/>
<dbReference type="GO" id="GO:0005886">
    <property type="term" value="C:plasma membrane"/>
    <property type="evidence" value="ECO:0007669"/>
    <property type="project" value="UniProtKB-SubCell"/>
</dbReference>
<evidence type="ECO:0000256" key="2">
    <source>
        <dbReference type="ARBA" id="ARBA00008914"/>
    </source>
</evidence>
<dbReference type="InterPro" id="IPR025713">
    <property type="entry name" value="MotB-like_N_dom"/>
</dbReference>
<dbReference type="InterPro" id="IPR036737">
    <property type="entry name" value="OmpA-like_sf"/>
</dbReference>
<evidence type="ECO:0000313" key="10">
    <source>
        <dbReference type="EMBL" id="QIK38912.1"/>
    </source>
</evidence>
<sequence>MARRRPSDEHLHHEAWAIPYGDLLTLLLAFFIAMYAVSVVDADKYQVLSQSLSTAFSVQTAVDPIQIGEPTLEESPVSEDVPRSLSPPELISGQMPQQPTEMDPPSPTAVALAAILGQVSKEERERIASEIQTMSNEIQATMGELVEDGRIQIKRQPYWIEVAINSNLLFSSGSATLDAGARPLLTELAEVLKGHDIRIHVEGHTDNRPISNVIYPSNWELSSGRAATVVNLFAQNGVEPDRMVAIGYGEFHPIESNATEAGRARNRRVSIIVLPALSETRSSALVEPERLRADWESGSGARP</sequence>
<dbReference type="Pfam" id="PF00691">
    <property type="entry name" value="OmpA"/>
    <property type="match status" value="1"/>
</dbReference>
<comment type="subcellular location">
    <subcellularLocation>
        <location evidence="1">Cell membrane</location>
        <topology evidence="1">Single-pass membrane protein</topology>
    </subcellularLocation>
</comment>
<evidence type="ECO:0000256" key="6">
    <source>
        <dbReference type="ARBA" id="ARBA00023136"/>
    </source>
</evidence>
<dbReference type="Gene3D" id="3.30.1330.60">
    <property type="entry name" value="OmpA-like domain"/>
    <property type="match status" value="1"/>
</dbReference>
<dbReference type="KEGG" id="cjap:GWK36_13990"/>
<dbReference type="InterPro" id="IPR006665">
    <property type="entry name" value="OmpA-like"/>
</dbReference>
<gene>
    <name evidence="10" type="primary">motD</name>
    <name evidence="10" type="ORF">GWK36_13990</name>
</gene>
<keyword evidence="11" id="KW-1185">Reference proteome</keyword>
<evidence type="ECO:0000313" key="11">
    <source>
        <dbReference type="Proteomes" id="UP000502699"/>
    </source>
</evidence>
<evidence type="ECO:0000256" key="3">
    <source>
        <dbReference type="ARBA" id="ARBA00022475"/>
    </source>
</evidence>
<evidence type="ECO:0000256" key="8">
    <source>
        <dbReference type="SAM" id="Phobius"/>
    </source>
</evidence>
<evidence type="ECO:0000256" key="7">
    <source>
        <dbReference type="PROSITE-ProRule" id="PRU00473"/>
    </source>
</evidence>
<dbReference type="InterPro" id="IPR050330">
    <property type="entry name" value="Bact_OuterMem_StrucFunc"/>
</dbReference>
<evidence type="ECO:0000256" key="1">
    <source>
        <dbReference type="ARBA" id="ARBA00004162"/>
    </source>
</evidence>
<name>A0A6G7VG34_9GAMM</name>
<comment type="similarity">
    <text evidence="2">Belongs to the MotB family.</text>
</comment>
<dbReference type="EMBL" id="CP048029">
    <property type="protein sequence ID" value="QIK38912.1"/>
    <property type="molecule type" value="Genomic_DNA"/>
</dbReference>
<evidence type="ECO:0000256" key="4">
    <source>
        <dbReference type="ARBA" id="ARBA00022692"/>
    </source>
</evidence>
<keyword evidence="4 8" id="KW-0812">Transmembrane</keyword>
<dbReference type="PROSITE" id="PS51123">
    <property type="entry name" value="OMPA_2"/>
    <property type="match status" value="1"/>
</dbReference>
<reference evidence="11" key="1">
    <citation type="submission" date="2020-01" db="EMBL/GenBank/DDBJ databases">
        <title>Caldichromatium gen. nov., sp. nov., a thermophilic purple sulfur bacterium member of the family Chromatiaceae isolated from Nakabusa hot spring, Japan.</title>
        <authorList>
            <person name="Saini M.K."/>
            <person name="Hanada S."/>
            <person name="Tank M."/>
        </authorList>
    </citation>
    <scope>NUCLEOTIDE SEQUENCE [LARGE SCALE GENOMIC DNA]</scope>
    <source>
        <strain evidence="11">No.7</strain>
    </source>
</reference>
<evidence type="ECO:0000259" key="9">
    <source>
        <dbReference type="PROSITE" id="PS51123"/>
    </source>
</evidence>
<proteinExistence type="inferred from homology"/>
<evidence type="ECO:0000256" key="5">
    <source>
        <dbReference type="ARBA" id="ARBA00022989"/>
    </source>
</evidence>
<organism evidence="10 11">
    <name type="scientific">Caldichromatium japonicum</name>
    <dbReference type="NCBI Taxonomy" id="2699430"/>
    <lineage>
        <taxon>Bacteria</taxon>
        <taxon>Pseudomonadati</taxon>
        <taxon>Pseudomonadota</taxon>
        <taxon>Gammaproteobacteria</taxon>
        <taxon>Chromatiales</taxon>
        <taxon>Chromatiaceae</taxon>
        <taxon>Caldichromatium</taxon>
    </lineage>
</organism>
<dbReference type="SUPFAM" id="SSF103088">
    <property type="entry name" value="OmpA-like"/>
    <property type="match status" value="1"/>
</dbReference>
<dbReference type="RefSeq" id="WP_166272040.1">
    <property type="nucleotide sequence ID" value="NZ_CP048029.1"/>
</dbReference>
<feature type="domain" description="OmpA-like" evidence="9">
    <location>
        <begin position="157"/>
        <end position="277"/>
    </location>
</feature>
<keyword evidence="10" id="KW-0969">Cilium</keyword>
<dbReference type="CDD" id="cd07185">
    <property type="entry name" value="OmpA_C-like"/>
    <property type="match status" value="1"/>
</dbReference>
<keyword evidence="10" id="KW-0282">Flagellum</keyword>
<dbReference type="NCBIfam" id="NF006541">
    <property type="entry name" value="PRK09038.1"/>
    <property type="match status" value="1"/>
</dbReference>
<accession>A0A6G7VG34</accession>
<dbReference type="Proteomes" id="UP000502699">
    <property type="component" value="Chromosome"/>
</dbReference>
<keyword evidence="6 7" id="KW-0472">Membrane</keyword>
<protein>
    <submittedName>
        <fullName evidence="10">Flagellar motor protein MotD</fullName>
    </submittedName>
</protein>
<keyword evidence="10" id="KW-0966">Cell projection</keyword>
<feature type="transmembrane region" description="Helical" evidence="8">
    <location>
        <begin position="20"/>
        <end position="40"/>
    </location>
</feature>
<dbReference type="Pfam" id="PF13677">
    <property type="entry name" value="MotB_plug"/>
    <property type="match status" value="1"/>
</dbReference>
<dbReference type="PANTHER" id="PTHR30329:SF20">
    <property type="entry name" value="EXPORTED PROTEIN"/>
    <property type="match status" value="1"/>
</dbReference>
<keyword evidence="3" id="KW-1003">Cell membrane</keyword>
<keyword evidence="5 8" id="KW-1133">Transmembrane helix</keyword>